<accession>A0A0N0NHY0</accession>
<evidence type="ECO:0000313" key="3">
    <source>
        <dbReference type="EMBL" id="KPI35201.1"/>
    </source>
</evidence>
<evidence type="ECO:0000256" key="2">
    <source>
        <dbReference type="SAM" id="SignalP"/>
    </source>
</evidence>
<feature type="compositionally biased region" description="Low complexity" evidence="1">
    <location>
        <begin position="152"/>
        <end position="187"/>
    </location>
</feature>
<organism evidence="3 4">
    <name type="scientific">Cyphellophora attinorum</name>
    <dbReference type="NCBI Taxonomy" id="1664694"/>
    <lineage>
        <taxon>Eukaryota</taxon>
        <taxon>Fungi</taxon>
        <taxon>Dikarya</taxon>
        <taxon>Ascomycota</taxon>
        <taxon>Pezizomycotina</taxon>
        <taxon>Eurotiomycetes</taxon>
        <taxon>Chaetothyriomycetidae</taxon>
        <taxon>Chaetothyriales</taxon>
        <taxon>Cyphellophoraceae</taxon>
        <taxon>Cyphellophora</taxon>
    </lineage>
</organism>
<feature type="chain" id="PRO_5005856635" evidence="2">
    <location>
        <begin position="24"/>
        <end position="210"/>
    </location>
</feature>
<sequence>MKFLTIILAAVMGFMALFGGASAALNKRETEEFNALAAKLAAHGVPDDVIESMFGMLAKRALDTTTTVCPSSVPGVPTGTETPVATASSAPGQPVSSPSDTATPNAGVTPTVTPTETPGTGSTPPAVPGTESAPPAGPPAATPSPAPPASNGPPSGLGNNSTTITTSTPTSTASVPTSTETATTPPAVGGASVLKMNLAAIGVAALAAFY</sequence>
<dbReference type="GeneID" id="28730806"/>
<dbReference type="Proteomes" id="UP000038010">
    <property type="component" value="Unassembled WGS sequence"/>
</dbReference>
<reference evidence="3 4" key="1">
    <citation type="submission" date="2015-06" db="EMBL/GenBank/DDBJ databases">
        <title>Draft genome of the ant-associated black yeast Phialophora attae CBS 131958.</title>
        <authorList>
            <person name="Moreno L.F."/>
            <person name="Stielow B.J."/>
            <person name="de Hoog S."/>
            <person name="Vicente V.A."/>
            <person name="Weiss V.A."/>
            <person name="de Vries M."/>
            <person name="Cruz L.M."/>
            <person name="Souza E.M."/>
        </authorList>
    </citation>
    <scope>NUCLEOTIDE SEQUENCE [LARGE SCALE GENOMIC DNA]</scope>
    <source>
        <strain evidence="3 4">CBS 131958</strain>
    </source>
</reference>
<comment type="caution">
    <text evidence="3">The sequence shown here is derived from an EMBL/GenBank/DDBJ whole genome shotgun (WGS) entry which is preliminary data.</text>
</comment>
<feature type="compositionally biased region" description="Polar residues" evidence="1">
    <location>
        <begin position="79"/>
        <end position="106"/>
    </location>
</feature>
<gene>
    <name evidence="3" type="ORF">AB675_10172</name>
</gene>
<feature type="compositionally biased region" description="Pro residues" evidence="1">
    <location>
        <begin position="135"/>
        <end position="151"/>
    </location>
</feature>
<protein>
    <submittedName>
        <fullName evidence="3">Uncharacterized protein</fullName>
    </submittedName>
</protein>
<keyword evidence="4" id="KW-1185">Reference proteome</keyword>
<evidence type="ECO:0000313" key="4">
    <source>
        <dbReference type="Proteomes" id="UP000038010"/>
    </source>
</evidence>
<dbReference type="EMBL" id="LFJN01000043">
    <property type="protein sequence ID" value="KPI35201.1"/>
    <property type="molecule type" value="Genomic_DNA"/>
</dbReference>
<keyword evidence="2" id="KW-0732">Signal</keyword>
<dbReference type="RefSeq" id="XP_017995164.1">
    <property type="nucleotide sequence ID" value="XM_018138926.1"/>
</dbReference>
<dbReference type="AlphaFoldDB" id="A0A0N0NHY0"/>
<evidence type="ECO:0000256" key="1">
    <source>
        <dbReference type="SAM" id="MobiDB-lite"/>
    </source>
</evidence>
<name>A0A0N0NHY0_9EURO</name>
<feature type="region of interest" description="Disordered" evidence="1">
    <location>
        <begin position="67"/>
        <end position="188"/>
    </location>
</feature>
<dbReference type="VEuPathDB" id="FungiDB:AB675_10172"/>
<feature type="compositionally biased region" description="Low complexity" evidence="1">
    <location>
        <begin position="107"/>
        <end position="134"/>
    </location>
</feature>
<proteinExistence type="predicted"/>
<feature type="signal peptide" evidence="2">
    <location>
        <begin position="1"/>
        <end position="23"/>
    </location>
</feature>
<dbReference type="STRING" id="1664694.A0A0N0NHY0"/>